<proteinExistence type="predicted"/>
<evidence type="ECO:0000313" key="3">
    <source>
        <dbReference type="Proteomes" id="UP001175271"/>
    </source>
</evidence>
<evidence type="ECO:0000256" key="1">
    <source>
        <dbReference type="SAM" id="MobiDB-lite"/>
    </source>
</evidence>
<feature type="region of interest" description="Disordered" evidence="1">
    <location>
        <begin position="122"/>
        <end position="208"/>
    </location>
</feature>
<sequence length="248" mass="28314">MHRDTTLPRGPNVVKINNDMETRLTDLRTSSKHEQPTFVYRYDEERIEAEMRGEDEQEIMSTFIDDQAVESGRSSASLDESNLDMDELGSFIDEDNDGEQPRHSLHAHRSCPDELFVKNRKSKTVLTSSDSDEDEFVPKVKRSERRERIKSDPKTNPPMKKTVKNKSPNDTVNVQAKSNKTNKTDETDVLKKEEKVDPHPTHTPVPFTDIDETILIPPKETITPQYLPRAIAGIVEASWRNKALSVSN</sequence>
<feature type="compositionally biased region" description="Acidic residues" evidence="1">
    <location>
        <begin position="88"/>
        <end position="98"/>
    </location>
</feature>
<feature type="compositionally biased region" description="Basic and acidic residues" evidence="1">
    <location>
        <begin position="182"/>
        <end position="200"/>
    </location>
</feature>
<dbReference type="Proteomes" id="UP001175271">
    <property type="component" value="Unassembled WGS sequence"/>
</dbReference>
<name>A0AA39I000_9BILA</name>
<evidence type="ECO:0000313" key="2">
    <source>
        <dbReference type="EMBL" id="KAK0414416.1"/>
    </source>
</evidence>
<gene>
    <name evidence="2" type="ORF">QR680_011415</name>
</gene>
<accession>A0AA39I000</accession>
<feature type="compositionally biased region" description="Polar residues" evidence="1">
    <location>
        <begin position="165"/>
        <end position="181"/>
    </location>
</feature>
<comment type="caution">
    <text evidence="2">The sequence shown here is derived from an EMBL/GenBank/DDBJ whole genome shotgun (WGS) entry which is preliminary data.</text>
</comment>
<dbReference type="EMBL" id="JAUCMV010000002">
    <property type="protein sequence ID" value="KAK0414416.1"/>
    <property type="molecule type" value="Genomic_DNA"/>
</dbReference>
<reference evidence="2" key="1">
    <citation type="submission" date="2023-06" db="EMBL/GenBank/DDBJ databases">
        <title>Genomic analysis of the entomopathogenic nematode Steinernema hermaphroditum.</title>
        <authorList>
            <person name="Schwarz E.M."/>
            <person name="Heppert J.K."/>
            <person name="Baniya A."/>
            <person name="Schwartz H.T."/>
            <person name="Tan C.-H."/>
            <person name="Antoshechkin I."/>
            <person name="Sternberg P.W."/>
            <person name="Goodrich-Blair H."/>
            <person name="Dillman A.R."/>
        </authorList>
    </citation>
    <scope>NUCLEOTIDE SEQUENCE</scope>
    <source>
        <strain evidence="2">PS9179</strain>
        <tissue evidence="2">Whole animal</tissue>
    </source>
</reference>
<dbReference type="AlphaFoldDB" id="A0AA39I000"/>
<keyword evidence="3" id="KW-1185">Reference proteome</keyword>
<feature type="region of interest" description="Disordered" evidence="1">
    <location>
        <begin position="88"/>
        <end position="110"/>
    </location>
</feature>
<protein>
    <submittedName>
        <fullName evidence="2">Uncharacterized protein</fullName>
    </submittedName>
</protein>
<organism evidence="2 3">
    <name type="scientific">Steinernema hermaphroditum</name>
    <dbReference type="NCBI Taxonomy" id="289476"/>
    <lineage>
        <taxon>Eukaryota</taxon>
        <taxon>Metazoa</taxon>
        <taxon>Ecdysozoa</taxon>
        <taxon>Nematoda</taxon>
        <taxon>Chromadorea</taxon>
        <taxon>Rhabditida</taxon>
        <taxon>Tylenchina</taxon>
        <taxon>Panagrolaimomorpha</taxon>
        <taxon>Strongyloidoidea</taxon>
        <taxon>Steinernematidae</taxon>
        <taxon>Steinernema</taxon>
    </lineage>
</organism>
<feature type="compositionally biased region" description="Basic and acidic residues" evidence="1">
    <location>
        <begin position="144"/>
        <end position="153"/>
    </location>
</feature>